<dbReference type="Proteomes" id="UP000663825">
    <property type="component" value="Unassembled WGS sequence"/>
</dbReference>
<dbReference type="Proteomes" id="UP000663873">
    <property type="component" value="Unassembled WGS sequence"/>
</dbReference>
<evidence type="ECO:0000313" key="2">
    <source>
        <dbReference type="EMBL" id="CAF4504367.1"/>
    </source>
</evidence>
<dbReference type="OrthoDB" id="10059486at2759"/>
<keyword evidence="4" id="KW-1185">Reference proteome</keyword>
<evidence type="ECO:0000313" key="4">
    <source>
        <dbReference type="Proteomes" id="UP000663873"/>
    </source>
</evidence>
<gene>
    <name evidence="1" type="ORF">TIS948_LOCUS25769</name>
    <name evidence="2" type="ORF">UJA718_LOCUS26552</name>
</gene>
<dbReference type="AlphaFoldDB" id="A0A817YIS7"/>
<feature type="non-terminal residue" evidence="1">
    <location>
        <position position="1"/>
    </location>
</feature>
<name>A0A817YIS7_9BILA</name>
<sequence>NWVRNYKNWKDEDWNRWRGGDYKLFIKCDGATCRDRRVLYDYYDDGDVVDYLLDYDLYVSYYGYVDDYVSYVRYDGYVDDYVRYVRYDGYVDYLDLYLLLHVCLCDLH</sequence>
<reference evidence="1" key="1">
    <citation type="submission" date="2021-02" db="EMBL/GenBank/DDBJ databases">
        <authorList>
            <person name="Nowell W R."/>
        </authorList>
    </citation>
    <scope>NUCLEOTIDE SEQUENCE</scope>
</reference>
<evidence type="ECO:0000313" key="3">
    <source>
        <dbReference type="Proteomes" id="UP000663825"/>
    </source>
</evidence>
<evidence type="ECO:0000313" key="1">
    <source>
        <dbReference type="EMBL" id="CAF3379001.1"/>
    </source>
</evidence>
<comment type="caution">
    <text evidence="1">The sequence shown here is derived from an EMBL/GenBank/DDBJ whole genome shotgun (WGS) entry which is preliminary data.</text>
</comment>
<dbReference type="EMBL" id="CAJOBP010006956">
    <property type="protein sequence ID" value="CAF4504367.1"/>
    <property type="molecule type" value="Genomic_DNA"/>
</dbReference>
<dbReference type="EMBL" id="CAJNXB010004515">
    <property type="protein sequence ID" value="CAF3379001.1"/>
    <property type="molecule type" value="Genomic_DNA"/>
</dbReference>
<proteinExistence type="predicted"/>
<accession>A0A817YIS7</accession>
<protein>
    <submittedName>
        <fullName evidence="1">Uncharacterized protein</fullName>
    </submittedName>
</protein>
<organism evidence="1 3">
    <name type="scientific">Rotaria socialis</name>
    <dbReference type="NCBI Taxonomy" id="392032"/>
    <lineage>
        <taxon>Eukaryota</taxon>
        <taxon>Metazoa</taxon>
        <taxon>Spiralia</taxon>
        <taxon>Gnathifera</taxon>
        <taxon>Rotifera</taxon>
        <taxon>Eurotatoria</taxon>
        <taxon>Bdelloidea</taxon>
        <taxon>Philodinida</taxon>
        <taxon>Philodinidae</taxon>
        <taxon>Rotaria</taxon>
    </lineage>
</organism>